<sequence length="462" mass="47800">MTFEQMWRDLAPVGRSADSGGYFRQPWTAAETELRTWFAEEARRRGLRLVVDGLGNQVAWWDVAPEVGPEAGAGVGPGGGVVPDVRAVDPAGSGSERQGLSGAAPGWSERQGLSRPGGAADGVLTGSHLDSVLDGGAYDGPLGVVSAFAALDVLRERGFRPARPLGVAAFVEEEGSRFGRACLGSRLAVGATTWAEVRELRDREDVALPDALVAAGLDPAALERGDGPDVLAGVGAYVELHVEQGRDLVHRDVPVGLGSMIWPHGRWRFDFTGEANHAGTTRMEDRRNPMLTYAMTVLAADKQARLADLRATFGRVEAVPNGVNAVPSRVSAWLDARGADDGAVRALVATIERQAADRADRDGTAVTVTAESLTAPVHFDADLTGLIDAAVPGGPGLPVIPTGAGHDAGVLAQAGVATAMLHVRNPTGVSHAPGEHAATADCLAGVDALAHALARLAGEGAA</sequence>
<reference evidence="4 5" key="1">
    <citation type="journal article" date="2019" name="Int. J. Syst. Evol. Microbiol.">
        <title>The Global Catalogue of Microorganisms (GCM) 10K type strain sequencing project: providing services to taxonomists for standard genome sequencing and annotation.</title>
        <authorList>
            <consortium name="The Broad Institute Genomics Platform"/>
            <consortium name="The Broad Institute Genome Sequencing Center for Infectious Disease"/>
            <person name="Wu L."/>
            <person name="Ma J."/>
        </authorList>
    </citation>
    <scope>NUCLEOTIDE SEQUENCE [LARGE SCALE GENOMIC DNA]</scope>
    <source>
        <strain evidence="4 5">JCM 14046</strain>
    </source>
</reference>
<evidence type="ECO:0000256" key="2">
    <source>
        <dbReference type="ARBA" id="ARBA00022801"/>
    </source>
</evidence>
<evidence type="ECO:0000256" key="3">
    <source>
        <dbReference type="SAM" id="MobiDB-lite"/>
    </source>
</evidence>
<evidence type="ECO:0000256" key="1">
    <source>
        <dbReference type="ARBA" id="ARBA00006153"/>
    </source>
</evidence>
<evidence type="ECO:0000313" key="5">
    <source>
        <dbReference type="Proteomes" id="UP001501612"/>
    </source>
</evidence>
<name>A0ABN2PLG9_9ACTN</name>
<dbReference type="PANTHER" id="PTHR32494">
    <property type="entry name" value="ALLANTOATE DEIMINASE-RELATED"/>
    <property type="match status" value="1"/>
</dbReference>
<comment type="caution">
    <text evidence="4">The sequence shown here is derived from an EMBL/GenBank/DDBJ whole genome shotgun (WGS) entry which is preliminary data.</text>
</comment>
<dbReference type="PANTHER" id="PTHR32494:SF5">
    <property type="entry name" value="ALLANTOATE AMIDOHYDROLASE"/>
    <property type="match status" value="1"/>
</dbReference>
<dbReference type="SUPFAM" id="SSF53187">
    <property type="entry name" value="Zn-dependent exopeptidases"/>
    <property type="match status" value="2"/>
</dbReference>
<dbReference type="PIRSF" id="PIRSF001235">
    <property type="entry name" value="Amidase_carbamoylase"/>
    <property type="match status" value="1"/>
</dbReference>
<feature type="region of interest" description="Disordered" evidence="3">
    <location>
        <begin position="87"/>
        <end position="121"/>
    </location>
</feature>
<dbReference type="Proteomes" id="UP001501612">
    <property type="component" value="Unassembled WGS sequence"/>
</dbReference>
<protein>
    <submittedName>
        <fullName evidence="4">Allantoate amidohydrolase</fullName>
    </submittedName>
</protein>
<evidence type="ECO:0000313" key="4">
    <source>
        <dbReference type="EMBL" id="GAA1923528.1"/>
    </source>
</evidence>
<dbReference type="NCBIfam" id="NF006770">
    <property type="entry name" value="PRK09290.1-4"/>
    <property type="match status" value="1"/>
</dbReference>
<comment type="similarity">
    <text evidence="1">Belongs to the peptidase M20 family.</text>
</comment>
<gene>
    <name evidence="4" type="ORF">GCM10009737_26490</name>
</gene>
<dbReference type="InterPro" id="IPR036264">
    <property type="entry name" value="Bact_exopeptidase_dim_dom"/>
</dbReference>
<keyword evidence="5" id="KW-1185">Reference proteome</keyword>
<dbReference type="Pfam" id="PF01546">
    <property type="entry name" value="Peptidase_M20"/>
    <property type="match status" value="1"/>
</dbReference>
<dbReference type="SUPFAM" id="SSF55031">
    <property type="entry name" value="Bacterial exopeptidase dimerisation domain"/>
    <property type="match status" value="1"/>
</dbReference>
<dbReference type="RefSeq" id="WP_344007964.1">
    <property type="nucleotide sequence ID" value="NZ_BAAAMY010000005.1"/>
</dbReference>
<dbReference type="Gene3D" id="3.40.630.10">
    <property type="entry name" value="Zn peptidases"/>
    <property type="match status" value="2"/>
</dbReference>
<organism evidence="4 5">
    <name type="scientific">Nocardioides lentus</name>
    <dbReference type="NCBI Taxonomy" id="338077"/>
    <lineage>
        <taxon>Bacteria</taxon>
        <taxon>Bacillati</taxon>
        <taxon>Actinomycetota</taxon>
        <taxon>Actinomycetes</taxon>
        <taxon>Propionibacteriales</taxon>
        <taxon>Nocardioidaceae</taxon>
        <taxon>Nocardioides</taxon>
    </lineage>
</organism>
<dbReference type="InterPro" id="IPR002933">
    <property type="entry name" value="Peptidase_M20"/>
</dbReference>
<keyword evidence="2" id="KW-0378">Hydrolase</keyword>
<dbReference type="EMBL" id="BAAAMY010000005">
    <property type="protein sequence ID" value="GAA1923528.1"/>
    <property type="molecule type" value="Genomic_DNA"/>
</dbReference>
<proteinExistence type="inferred from homology"/>
<dbReference type="NCBIfam" id="TIGR01879">
    <property type="entry name" value="hydantase"/>
    <property type="match status" value="1"/>
</dbReference>
<accession>A0ABN2PLG9</accession>
<dbReference type="Gene3D" id="3.30.70.360">
    <property type="match status" value="1"/>
</dbReference>
<dbReference type="InterPro" id="IPR010158">
    <property type="entry name" value="Amidase_Cbmase"/>
</dbReference>